<dbReference type="Proteomes" id="UP001150925">
    <property type="component" value="Unassembled WGS sequence"/>
</dbReference>
<evidence type="ECO:0000313" key="2">
    <source>
        <dbReference type="Proteomes" id="UP001150925"/>
    </source>
</evidence>
<proteinExistence type="predicted"/>
<dbReference type="EMBL" id="JANBPY010002930">
    <property type="protein sequence ID" value="KAJ1953243.1"/>
    <property type="molecule type" value="Genomic_DNA"/>
</dbReference>
<accession>A0A9W8APW4</accession>
<dbReference type="AlphaFoldDB" id="A0A9W8APW4"/>
<keyword evidence="2" id="KW-1185">Reference proteome</keyword>
<gene>
    <name evidence="1" type="ORF">IWQ62_006040</name>
</gene>
<feature type="non-terminal residue" evidence="1">
    <location>
        <position position="305"/>
    </location>
</feature>
<organism evidence="1 2">
    <name type="scientific">Dispira parvispora</name>
    <dbReference type="NCBI Taxonomy" id="1520584"/>
    <lineage>
        <taxon>Eukaryota</taxon>
        <taxon>Fungi</taxon>
        <taxon>Fungi incertae sedis</taxon>
        <taxon>Zoopagomycota</taxon>
        <taxon>Kickxellomycotina</taxon>
        <taxon>Dimargaritomycetes</taxon>
        <taxon>Dimargaritales</taxon>
        <taxon>Dimargaritaceae</taxon>
        <taxon>Dispira</taxon>
    </lineage>
</organism>
<dbReference type="OrthoDB" id="10689949at2759"/>
<sequence length="305" mass="33550">MFFAKLRTTFTKKKTQADKSPKTDTPRSKKSSWFSWLQFKRKKNLFSDGTERVNQGAKESRRFSSYFATTPKLEGLDLNPDAATLKKQRYRKSAPVFPSVQNIADLGSGLITTPQDLVPQSSCVVVYNDQGEPVTSDHLLPNGEYSATRHPDSYKDPYLLRKTSLKQRAAEIQFKGPLLRVSESQRFDKTGRTSLSLQGTALSVSSALARRTSSRNSLARSRSIRSTASRIINLSGSLDTPTGAVPAANRSLSSITPTSIENSVTQVSIFQETPIRGQVSRCGQFSKTKAAFDNEAGEAKATPLS</sequence>
<name>A0A9W8APW4_9FUNG</name>
<protein>
    <submittedName>
        <fullName evidence="1">Uncharacterized protein</fullName>
    </submittedName>
</protein>
<reference evidence="1" key="1">
    <citation type="submission" date="2022-07" db="EMBL/GenBank/DDBJ databases">
        <title>Phylogenomic reconstructions and comparative analyses of Kickxellomycotina fungi.</title>
        <authorList>
            <person name="Reynolds N.K."/>
            <person name="Stajich J.E."/>
            <person name="Barry K."/>
            <person name="Grigoriev I.V."/>
            <person name="Crous P."/>
            <person name="Smith M.E."/>
        </authorList>
    </citation>
    <scope>NUCLEOTIDE SEQUENCE</scope>
    <source>
        <strain evidence="1">RSA 1196</strain>
    </source>
</reference>
<evidence type="ECO:0000313" key="1">
    <source>
        <dbReference type="EMBL" id="KAJ1953243.1"/>
    </source>
</evidence>
<comment type="caution">
    <text evidence="1">The sequence shown here is derived from an EMBL/GenBank/DDBJ whole genome shotgun (WGS) entry which is preliminary data.</text>
</comment>